<dbReference type="InParanoid" id="A0A2I1DK96"/>
<gene>
    <name evidence="1" type="ORF">B1757_10545</name>
</gene>
<dbReference type="AlphaFoldDB" id="A0A2I1DK96"/>
<dbReference type="OrthoDB" id="5298976at2"/>
<reference evidence="1 2" key="1">
    <citation type="submission" date="2017-03" db="EMBL/GenBank/DDBJ databases">
        <title>Draft genime sequence of the acidophilic sulfur-oxidizing bacterium Acidithiobacillus sp. SH, isolated from seawater.</title>
        <authorList>
            <person name="Sharmin S."/>
            <person name="Tokuhisa M."/>
            <person name="Kanao T."/>
            <person name="Kamimura K."/>
        </authorList>
    </citation>
    <scope>NUCLEOTIDE SEQUENCE [LARGE SCALE GENOMIC DNA]</scope>
    <source>
        <strain evidence="1 2">SH</strain>
    </source>
</reference>
<keyword evidence="2" id="KW-1185">Reference proteome</keyword>
<organism evidence="1 2">
    <name type="scientific">Acidithiobacillus marinus</name>
    <dbReference type="NCBI Taxonomy" id="187490"/>
    <lineage>
        <taxon>Bacteria</taxon>
        <taxon>Pseudomonadati</taxon>
        <taxon>Pseudomonadota</taxon>
        <taxon>Acidithiobacillia</taxon>
        <taxon>Acidithiobacillales</taxon>
        <taxon>Acidithiobacillaceae</taxon>
        <taxon>Acidithiobacillus</taxon>
    </lineage>
</organism>
<sequence>MLKILLLLLLLFGLFFTYHALVKNRKANKQLKAQLALQTALQEVNRLLGDSLTLELSSTMRQMTDVLANRLKASLVWVGVQKNAEDYVRILSVGGPRQDVIEGSSSFQVGSLRSSLPRIR</sequence>
<accession>A0A2I1DK96</accession>
<dbReference type="EMBL" id="MXAV01000039">
    <property type="protein sequence ID" value="PKY10300.1"/>
    <property type="molecule type" value="Genomic_DNA"/>
</dbReference>
<dbReference type="RefSeq" id="WP_101538280.1">
    <property type="nucleotide sequence ID" value="NZ_MXAV01000039.1"/>
</dbReference>
<dbReference type="Proteomes" id="UP000234329">
    <property type="component" value="Unassembled WGS sequence"/>
</dbReference>
<evidence type="ECO:0000313" key="2">
    <source>
        <dbReference type="Proteomes" id="UP000234329"/>
    </source>
</evidence>
<comment type="caution">
    <text evidence="1">The sequence shown here is derived from an EMBL/GenBank/DDBJ whole genome shotgun (WGS) entry which is preliminary data.</text>
</comment>
<protein>
    <submittedName>
        <fullName evidence="1">Uncharacterized protein</fullName>
    </submittedName>
</protein>
<proteinExistence type="predicted"/>
<name>A0A2I1DK96_9PROT</name>
<evidence type="ECO:0000313" key="1">
    <source>
        <dbReference type="EMBL" id="PKY10300.1"/>
    </source>
</evidence>